<dbReference type="InterPro" id="IPR000210">
    <property type="entry name" value="BTB/POZ_dom"/>
</dbReference>
<dbReference type="InterPro" id="IPR011333">
    <property type="entry name" value="SKP1/BTB/POZ_sf"/>
</dbReference>
<organism evidence="3 4">
    <name type="scientific">Hypsizygus marmoreus</name>
    <name type="common">White beech mushroom</name>
    <name type="synonym">Agaricus marmoreus</name>
    <dbReference type="NCBI Taxonomy" id="39966"/>
    <lineage>
        <taxon>Eukaryota</taxon>
        <taxon>Fungi</taxon>
        <taxon>Dikarya</taxon>
        <taxon>Basidiomycota</taxon>
        <taxon>Agaricomycotina</taxon>
        <taxon>Agaricomycetes</taxon>
        <taxon>Agaricomycetidae</taxon>
        <taxon>Agaricales</taxon>
        <taxon>Tricholomatineae</taxon>
        <taxon>Lyophyllaceae</taxon>
        <taxon>Hypsizygus</taxon>
    </lineage>
</organism>
<dbReference type="PROSITE" id="PS50097">
    <property type="entry name" value="BTB"/>
    <property type="match status" value="1"/>
</dbReference>
<dbReference type="OrthoDB" id="2923697at2759"/>
<proteinExistence type="predicted"/>
<name>A0A369J600_HYPMA</name>
<evidence type="ECO:0000256" key="1">
    <source>
        <dbReference type="SAM" id="MobiDB-lite"/>
    </source>
</evidence>
<dbReference type="EMBL" id="LUEZ02000096">
    <property type="protein sequence ID" value="RDB14914.1"/>
    <property type="molecule type" value="Genomic_DNA"/>
</dbReference>
<dbReference type="SUPFAM" id="SSF54695">
    <property type="entry name" value="POZ domain"/>
    <property type="match status" value="1"/>
</dbReference>
<comment type="caution">
    <text evidence="3">The sequence shown here is derived from an EMBL/GenBank/DDBJ whole genome shotgun (WGS) entry which is preliminary data.</text>
</comment>
<dbReference type="AlphaFoldDB" id="A0A369J600"/>
<gene>
    <name evidence="3" type="ORF">Hypma_016391</name>
</gene>
<evidence type="ECO:0000259" key="2">
    <source>
        <dbReference type="PROSITE" id="PS50097"/>
    </source>
</evidence>
<accession>A0A369J600</accession>
<keyword evidence="4" id="KW-1185">Reference proteome</keyword>
<feature type="region of interest" description="Disordered" evidence="1">
    <location>
        <begin position="14"/>
        <end position="56"/>
    </location>
</feature>
<sequence length="392" mass="44065">MPVSTETPRFIIVDPETIRISRDEEDGSRAKKRKRANEDDAAFSPFSRKGPETDGTQILIHDPTYYSEDPDADCYVRVEKILFKVHRHCLLMSSYLRSRLSDKPTSGREPLELFGISVAEFRALLWARYASDADVKDLPKTQDDMTRLLLLATATQTCDFHELHSWTMKTIYTAFTTRPTFTDACTSATLTRTVEVASRCKATDLLDAAAARWSDRLRRKTIPAVPAILIADTYNLRGLRGIAYYTYIQEILDASPPQSTMSAIHLQADPKLSNTQLIKLLSGYLSLVSLWERRRRTPTSLECSEGCSTEKHRTCARVWEARWSAVASSRTVIEFGSSDVLGILLCMCERLDADPEVARSVAPACREAGLEALRQEICDIRGALPEHFVGCM</sequence>
<protein>
    <recommendedName>
        <fullName evidence="2">BTB domain-containing protein</fullName>
    </recommendedName>
</protein>
<dbReference type="InParanoid" id="A0A369J600"/>
<evidence type="ECO:0000313" key="3">
    <source>
        <dbReference type="EMBL" id="RDB14914.1"/>
    </source>
</evidence>
<dbReference type="Gene3D" id="3.30.710.10">
    <property type="entry name" value="Potassium Channel Kv1.1, Chain A"/>
    <property type="match status" value="1"/>
</dbReference>
<evidence type="ECO:0000313" key="4">
    <source>
        <dbReference type="Proteomes" id="UP000076154"/>
    </source>
</evidence>
<feature type="domain" description="BTB" evidence="2">
    <location>
        <begin position="72"/>
        <end position="137"/>
    </location>
</feature>
<dbReference type="Proteomes" id="UP000076154">
    <property type="component" value="Unassembled WGS sequence"/>
</dbReference>
<reference evidence="3" key="1">
    <citation type="submission" date="2018-04" db="EMBL/GenBank/DDBJ databases">
        <title>Whole genome sequencing of Hypsizygus marmoreus.</title>
        <authorList>
            <person name="Choi I.-G."/>
            <person name="Min B."/>
            <person name="Kim J.-G."/>
            <person name="Kim S."/>
            <person name="Oh Y.-L."/>
            <person name="Kong W.-S."/>
            <person name="Park H."/>
            <person name="Jeong J."/>
            <person name="Song E.-S."/>
        </authorList>
    </citation>
    <scope>NUCLEOTIDE SEQUENCE [LARGE SCALE GENOMIC DNA]</scope>
    <source>
        <strain evidence="3">51987-8</strain>
    </source>
</reference>